<gene>
    <name evidence="2" type="ORF">UVI_02013710</name>
</gene>
<dbReference type="Proteomes" id="UP000054053">
    <property type="component" value="Unassembled WGS sequence"/>
</dbReference>
<keyword evidence="1" id="KW-1133">Transmembrane helix</keyword>
<keyword evidence="1" id="KW-0472">Membrane</keyword>
<proteinExistence type="predicted"/>
<feature type="transmembrane region" description="Helical" evidence="1">
    <location>
        <begin position="6"/>
        <end position="26"/>
    </location>
</feature>
<sequence length="62" mass="6782">MLSPASSIALLILGIGAFLGIVGWWFRLKIDEFVDAGLAYRRKVAEARARDNRNDTTTGDTA</sequence>
<reference evidence="3" key="1">
    <citation type="journal article" date="2016" name="Genome Announc.">
        <title>Genome sequence of Ustilaginoidea virens IPU010, a rice pathogenic fungus causing false smut.</title>
        <authorList>
            <person name="Kumagai T."/>
            <person name="Ishii T."/>
            <person name="Terai G."/>
            <person name="Umemura M."/>
            <person name="Machida M."/>
            <person name="Asai K."/>
        </authorList>
    </citation>
    <scope>NUCLEOTIDE SEQUENCE [LARGE SCALE GENOMIC DNA]</scope>
    <source>
        <strain evidence="3">IPU010</strain>
    </source>
</reference>
<evidence type="ECO:0000256" key="1">
    <source>
        <dbReference type="SAM" id="Phobius"/>
    </source>
</evidence>
<dbReference type="EMBL" id="BBTG02000005">
    <property type="protein sequence ID" value="GAO13361.1"/>
    <property type="molecule type" value="Genomic_DNA"/>
</dbReference>
<evidence type="ECO:0000313" key="3">
    <source>
        <dbReference type="Proteomes" id="UP000054053"/>
    </source>
</evidence>
<name>A0A1B5KRH4_USTVR</name>
<keyword evidence="1" id="KW-0812">Transmembrane</keyword>
<protein>
    <submittedName>
        <fullName evidence="2">Uncharacterized protein</fullName>
    </submittedName>
</protein>
<organism evidence="2 3">
    <name type="scientific">Ustilaginoidea virens</name>
    <name type="common">Rice false smut fungus</name>
    <name type="synonym">Villosiclava virens</name>
    <dbReference type="NCBI Taxonomy" id="1159556"/>
    <lineage>
        <taxon>Eukaryota</taxon>
        <taxon>Fungi</taxon>
        <taxon>Dikarya</taxon>
        <taxon>Ascomycota</taxon>
        <taxon>Pezizomycotina</taxon>
        <taxon>Sordariomycetes</taxon>
        <taxon>Hypocreomycetidae</taxon>
        <taxon>Hypocreales</taxon>
        <taxon>Clavicipitaceae</taxon>
        <taxon>Ustilaginoidea</taxon>
    </lineage>
</organism>
<comment type="caution">
    <text evidence="2">The sequence shown here is derived from an EMBL/GenBank/DDBJ whole genome shotgun (WGS) entry which is preliminary data.</text>
</comment>
<dbReference type="AlphaFoldDB" id="A0A1B5KRH4"/>
<accession>A0A1B5KRH4</accession>
<evidence type="ECO:0000313" key="2">
    <source>
        <dbReference type="EMBL" id="GAO13361.1"/>
    </source>
</evidence>